<dbReference type="InterPro" id="IPR010989">
    <property type="entry name" value="SNARE"/>
</dbReference>
<keyword evidence="12" id="KW-1185">Reference proteome</keyword>
<evidence type="ECO:0000256" key="3">
    <source>
        <dbReference type="ARBA" id="ARBA00022448"/>
    </source>
</evidence>
<dbReference type="PANTHER" id="PTHR21230">
    <property type="entry name" value="VESICLE TRANSPORT V-SNARE PROTEIN VTI1-RELATED"/>
    <property type="match status" value="1"/>
</dbReference>
<dbReference type="GO" id="GO:0005484">
    <property type="term" value="F:SNAP receptor activity"/>
    <property type="evidence" value="ECO:0007669"/>
    <property type="project" value="TreeGrafter"/>
</dbReference>
<keyword evidence="8 9" id="KW-0472">Membrane</keyword>
<dbReference type="STRING" id="48709.A0A1D2N9M2"/>
<dbReference type="GO" id="GO:0048280">
    <property type="term" value="P:vesicle fusion with Golgi apparatus"/>
    <property type="evidence" value="ECO:0007669"/>
    <property type="project" value="TreeGrafter"/>
</dbReference>
<evidence type="ECO:0000256" key="7">
    <source>
        <dbReference type="ARBA" id="ARBA00023054"/>
    </source>
</evidence>
<dbReference type="GO" id="GO:0031201">
    <property type="term" value="C:SNARE complex"/>
    <property type="evidence" value="ECO:0007669"/>
    <property type="project" value="TreeGrafter"/>
</dbReference>
<evidence type="ECO:0000259" key="10">
    <source>
        <dbReference type="SMART" id="SM00397"/>
    </source>
</evidence>
<keyword evidence="5" id="KW-0653">Protein transport</keyword>
<keyword evidence="4 9" id="KW-0812">Transmembrane</keyword>
<reference evidence="11 12" key="1">
    <citation type="journal article" date="2016" name="Genome Biol. Evol.">
        <title>Gene Family Evolution Reflects Adaptation to Soil Environmental Stressors in the Genome of the Collembolan Orchesella cincta.</title>
        <authorList>
            <person name="Faddeeva-Vakhrusheva A."/>
            <person name="Derks M.F."/>
            <person name="Anvar S.Y."/>
            <person name="Agamennone V."/>
            <person name="Suring W."/>
            <person name="Smit S."/>
            <person name="van Straalen N.M."/>
            <person name="Roelofs D."/>
        </authorList>
    </citation>
    <scope>NUCLEOTIDE SEQUENCE [LARGE SCALE GENOMIC DNA]</scope>
    <source>
        <tissue evidence="11">Mixed pool</tissue>
    </source>
</reference>
<gene>
    <name evidence="11" type="ORF">Ocin01_04904</name>
</gene>
<sequence>MAALSSEMFETLEEELDSLFDVIKIKIETKLVGSPFGEGRKKLMNEIERDLSECQSLVQQLESEARSTPLPYRAELTSKIRGHRETSGKLGTRYRTVLADFGGDKRNHFPDPKRTALEGRNILERTSNSIARSTAIAIETEQIGSEVVGELGTQRETLLRTKTRLDDTDVEISRSRKILRSMYMNVIYNKLILIGIIVLEVLILMFLVYWKYIRPWT</sequence>
<evidence type="ECO:0000256" key="4">
    <source>
        <dbReference type="ARBA" id="ARBA00022692"/>
    </source>
</evidence>
<evidence type="ECO:0000256" key="9">
    <source>
        <dbReference type="SAM" id="Phobius"/>
    </source>
</evidence>
<dbReference type="CDD" id="cd15890">
    <property type="entry name" value="SNARE_Vti1b"/>
    <property type="match status" value="1"/>
</dbReference>
<keyword evidence="6 9" id="KW-1133">Transmembrane helix</keyword>
<dbReference type="GO" id="GO:0016236">
    <property type="term" value="P:macroautophagy"/>
    <property type="evidence" value="ECO:0007669"/>
    <property type="project" value="TreeGrafter"/>
</dbReference>
<protein>
    <submittedName>
        <fullName evidence="11">Vesicle transport through interaction with t-SNAREs 1B</fullName>
    </submittedName>
</protein>
<dbReference type="GO" id="GO:0006891">
    <property type="term" value="P:intra-Golgi vesicle-mediated transport"/>
    <property type="evidence" value="ECO:0007669"/>
    <property type="project" value="TreeGrafter"/>
</dbReference>
<accession>A0A1D2N9M2</accession>
<dbReference type="SUPFAM" id="SSF47661">
    <property type="entry name" value="t-snare proteins"/>
    <property type="match status" value="1"/>
</dbReference>
<evidence type="ECO:0000256" key="1">
    <source>
        <dbReference type="ARBA" id="ARBA00004211"/>
    </source>
</evidence>
<dbReference type="InterPro" id="IPR007705">
    <property type="entry name" value="Vesicle_trsprt_v-SNARE_N"/>
</dbReference>
<dbReference type="Gene3D" id="1.20.58.400">
    <property type="entry name" value="t-snare proteins"/>
    <property type="match status" value="1"/>
</dbReference>
<dbReference type="EMBL" id="LJIJ01000139">
    <property type="protein sequence ID" value="ODN01785.1"/>
    <property type="molecule type" value="Genomic_DNA"/>
</dbReference>
<dbReference type="InterPro" id="IPR000727">
    <property type="entry name" value="T_SNARE_dom"/>
</dbReference>
<dbReference type="GO" id="GO:0042147">
    <property type="term" value="P:retrograde transport, endosome to Golgi"/>
    <property type="evidence" value="ECO:0007669"/>
    <property type="project" value="TreeGrafter"/>
</dbReference>
<evidence type="ECO:0000256" key="2">
    <source>
        <dbReference type="ARBA" id="ARBA00006108"/>
    </source>
</evidence>
<keyword evidence="7" id="KW-0175">Coiled coil</keyword>
<comment type="similarity">
    <text evidence="2">Belongs to the VTI1 family.</text>
</comment>
<dbReference type="Pfam" id="PF12352">
    <property type="entry name" value="V-SNARE_C"/>
    <property type="match status" value="1"/>
</dbReference>
<feature type="transmembrane region" description="Helical" evidence="9">
    <location>
        <begin position="186"/>
        <end position="210"/>
    </location>
</feature>
<dbReference type="PANTHER" id="PTHR21230:SF89">
    <property type="entry name" value="VESICLE TRANSPORT THROUGH INTERACTION WITH T-SNARES HOMOLOG 1B"/>
    <property type="match status" value="1"/>
</dbReference>
<dbReference type="SUPFAM" id="SSF58038">
    <property type="entry name" value="SNARE fusion complex"/>
    <property type="match status" value="1"/>
</dbReference>
<dbReference type="GO" id="GO:0005789">
    <property type="term" value="C:endoplasmic reticulum membrane"/>
    <property type="evidence" value="ECO:0007669"/>
    <property type="project" value="TreeGrafter"/>
</dbReference>
<dbReference type="GO" id="GO:0006896">
    <property type="term" value="P:Golgi to vacuole transport"/>
    <property type="evidence" value="ECO:0007669"/>
    <property type="project" value="TreeGrafter"/>
</dbReference>
<keyword evidence="3" id="KW-0813">Transport</keyword>
<proteinExistence type="inferred from homology"/>
<name>A0A1D2N9M2_ORCCI</name>
<dbReference type="AlphaFoldDB" id="A0A1D2N9M2"/>
<dbReference type="GO" id="GO:0000149">
    <property type="term" value="F:SNARE binding"/>
    <property type="evidence" value="ECO:0007669"/>
    <property type="project" value="TreeGrafter"/>
</dbReference>
<dbReference type="SMART" id="SM00397">
    <property type="entry name" value="t_SNARE"/>
    <property type="match status" value="1"/>
</dbReference>
<dbReference type="Gene3D" id="1.20.5.110">
    <property type="match status" value="1"/>
</dbReference>
<dbReference type="FunFam" id="1.20.5.110:FF:000002">
    <property type="entry name" value="Vesicle transport through interaction with t-SNAREsB"/>
    <property type="match status" value="1"/>
</dbReference>
<evidence type="ECO:0000256" key="8">
    <source>
        <dbReference type="ARBA" id="ARBA00023136"/>
    </source>
</evidence>
<dbReference type="Proteomes" id="UP000094527">
    <property type="component" value="Unassembled WGS sequence"/>
</dbReference>
<evidence type="ECO:0000256" key="5">
    <source>
        <dbReference type="ARBA" id="ARBA00022927"/>
    </source>
</evidence>
<feature type="domain" description="T-SNARE coiled-coil homology" evidence="10">
    <location>
        <begin position="115"/>
        <end position="182"/>
    </location>
</feature>
<dbReference type="GO" id="GO:0005794">
    <property type="term" value="C:Golgi apparatus"/>
    <property type="evidence" value="ECO:0007669"/>
    <property type="project" value="TreeGrafter"/>
</dbReference>
<dbReference type="GO" id="GO:0012507">
    <property type="term" value="C:ER to Golgi transport vesicle membrane"/>
    <property type="evidence" value="ECO:0007669"/>
    <property type="project" value="TreeGrafter"/>
</dbReference>
<dbReference type="GO" id="GO:0005829">
    <property type="term" value="C:cytosol"/>
    <property type="evidence" value="ECO:0007669"/>
    <property type="project" value="GOC"/>
</dbReference>
<comment type="caution">
    <text evidence="11">The sequence shown here is derived from an EMBL/GenBank/DDBJ whole genome shotgun (WGS) entry which is preliminary data.</text>
</comment>
<evidence type="ECO:0000256" key="6">
    <source>
        <dbReference type="ARBA" id="ARBA00022989"/>
    </source>
</evidence>
<dbReference type="OrthoDB" id="430637at2759"/>
<dbReference type="Pfam" id="PF05008">
    <property type="entry name" value="V-SNARE"/>
    <property type="match status" value="1"/>
</dbReference>
<dbReference type="OMA" id="YRRVMTN"/>
<dbReference type="GO" id="GO:1903076">
    <property type="term" value="P:regulation of protein localization to plasma membrane"/>
    <property type="evidence" value="ECO:0007669"/>
    <property type="project" value="TreeGrafter"/>
</dbReference>
<evidence type="ECO:0000313" key="11">
    <source>
        <dbReference type="EMBL" id="ODN01785.1"/>
    </source>
</evidence>
<dbReference type="GO" id="GO:0006886">
    <property type="term" value="P:intracellular protein transport"/>
    <property type="evidence" value="ECO:0007669"/>
    <property type="project" value="InterPro"/>
</dbReference>
<evidence type="ECO:0000313" key="12">
    <source>
        <dbReference type="Proteomes" id="UP000094527"/>
    </source>
</evidence>
<comment type="subcellular location">
    <subcellularLocation>
        <location evidence="1">Membrane</location>
        <topology evidence="1">Single-pass type IV membrane protein</topology>
    </subcellularLocation>
</comment>
<dbReference type="InterPro" id="IPR038407">
    <property type="entry name" value="v-SNARE_N_sf"/>
</dbReference>
<organism evidence="11 12">
    <name type="scientific">Orchesella cincta</name>
    <name type="common">Springtail</name>
    <name type="synonym">Podura cincta</name>
    <dbReference type="NCBI Taxonomy" id="48709"/>
    <lineage>
        <taxon>Eukaryota</taxon>
        <taxon>Metazoa</taxon>
        <taxon>Ecdysozoa</taxon>
        <taxon>Arthropoda</taxon>
        <taxon>Hexapoda</taxon>
        <taxon>Collembola</taxon>
        <taxon>Entomobryomorpha</taxon>
        <taxon>Entomobryoidea</taxon>
        <taxon>Orchesellidae</taxon>
        <taxon>Orchesellinae</taxon>
        <taxon>Orchesella</taxon>
    </lineage>
</organism>
<dbReference type="GO" id="GO:0031902">
    <property type="term" value="C:late endosome membrane"/>
    <property type="evidence" value="ECO:0007669"/>
    <property type="project" value="TreeGrafter"/>
</dbReference>